<evidence type="ECO:0000313" key="1">
    <source>
        <dbReference type="EMBL" id="BBX95933.1"/>
    </source>
</evidence>
<proteinExistence type="predicted"/>
<gene>
    <name evidence="1" type="primary">vapB39</name>
    <name evidence="1" type="ORF">MLAC_12270</name>
</gene>
<organism evidence="1 2">
    <name type="scientific">Mycobacterium lacus</name>
    <dbReference type="NCBI Taxonomy" id="169765"/>
    <lineage>
        <taxon>Bacteria</taxon>
        <taxon>Bacillati</taxon>
        <taxon>Actinomycetota</taxon>
        <taxon>Actinomycetes</taxon>
        <taxon>Mycobacteriales</taxon>
        <taxon>Mycobacteriaceae</taxon>
        <taxon>Mycobacterium</taxon>
    </lineage>
</organism>
<dbReference type="Proteomes" id="UP000466396">
    <property type="component" value="Chromosome"/>
</dbReference>
<protein>
    <submittedName>
        <fullName evidence="1">Antitoxin VapB39</fullName>
    </submittedName>
</protein>
<sequence length="95" mass="10523">MATASWGLLPKTRDLRRYHDAMRTTLQIDDDVLEDARDIARAEGRSVGAVISELARRSLRPVGMVEIDGFPVFDVPSDAPVITDEDVARALEEDV</sequence>
<name>A0A7I7NHZ6_9MYCO</name>
<dbReference type="GO" id="GO:0006355">
    <property type="term" value="P:regulation of DNA-templated transcription"/>
    <property type="evidence" value="ECO:0007669"/>
    <property type="project" value="InterPro"/>
</dbReference>
<reference evidence="1 2" key="1">
    <citation type="journal article" date="2019" name="Emerg. Microbes Infect.">
        <title>Comprehensive subspecies identification of 175 nontuberculous mycobacteria species based on 7547 genomic profiles.</title>
        <authorList>
            <person name="Matsumoto Y."/>
            <person name="Kinjo T."/>
            <person name="Motooka D."/>
            <person name="Nabeya D."/>
            <person name="Jung N."/>
            <person name="Uechi K."/>
            <person name="Horii T."/>
            <person name="Iida T."/>
            <person name="Fujita J."/>
            <person name="Nakamura S."/>
        </authorList>
    </citation>
    <scope>NUCLEOTIDE SEQUENCE [LARGE SCALE GENOMIC DNA]</scope>
    <source>
        <strain evidence="1 2">JCM 15657</strain>
    </source>
</reference>
<accession>A0A7I7NHZ6</accession>
<dbReference type="EMBL" id="AP022581">
    <property type="protein sequence ID" value="BBX95933.1"/>
    <property type="molecule type" value="Genomic_DNA"/>
</dbReference>
<evidence type="ECO:0000313" key="2">
    <source>
        <dbReference type="Proteomes" id="UP000466396"/>
    </source>
</evidence>
<dbReference type="SUPFAM" id="SSF47598">
    <property type="entry name" value="Ribbon-helix-helix"/>
    <property type="match status" value="1"/>
</dbReference>
<dbReference type="KEGG" id="mlj:MLAC_12270"/>
<dbReference type="InterPro" id="IPR010985">
    <property type="entry name" value="Ribbon_hlx_hlx"/>
</dbReference>
<keyword evidence="2" id="KW-1185">Reference proteome</keyword>
<dbReference type="AlphaFoldDB" id="A0A7I7NHZ6"/>